<accession>A0ABV1KJP3</accession>
<comment type="caution">
    <text evidence="3">The sequence shown here is derived from an EMBL/GenBank/DDBJ whole genome shotgun (WGS) entry which is preliminary data.</text>
</comment>
<feature type="transmembrane region" description="Helical" evidence="2">
    <location>
        <begin position="29"/>
        <end position="48"/>
    </location>
</feature>
<dbReference type="Proteomes" id="UP001494902">
    <property type="component" value="Unassembled WGS sequence"/>
</dbReference>
<evidence type="ECO:0000313" key="4">
    <source>
        <dbReference type="Proteomes" id="UP001494902"/>
    </source>
</evidence>
<feature type="region of interest" description="Disordered" evidence="1">
    <location>
        <begin position="53"/>
        <end position="87"/>
    </location>
</feature>
<reference evidence="3 4" key="1">
    <citation type="submission" date="2024-03" db="EMBL/GenBank/DDBJ databases">
        <title>Draft genome sequence of Pseudonocardia nematodicida JCM 31783.</title>
        <authorList>
            <person name="Butdee W."/>
            <person name="Duangmal K."/>
        </authorList>
    </citation>
    <scope>NUCLEOTIDE SEQUENCE [LARGE SCALE GENOMIC DNA]</scope>
    <source>
        <strain evidence="3 4">JCM 31783</strain>
    </source>
</reference>
<evidence type="ECO:0000313" key="3">
    <source>
        <dbReference type="EMBL" id="MEQ3554684.1"/>
    </source>
</evidence>
<keyword evidence="2" id="KW-0812">Transmembrane</keyword>
<evidence type="ECO:0000256" key="1">
    <source>
        <dbReference type="SAM" id="MobiDB-lite"/>
    </source>
</evidence>
<gene>
    <name evidence="3" type="ORF">WIS52_29820</name>
</gene>
<dbReference type="RefSeq" id="WP_349301754.1">
    <property type="nucleotide sequence ID" value="NZ_JBEDNQ010000016.1"/>
</dbReference>
<keyword evidence="4" id="KW-1185">Reference proteome</keyword>
<organism evidence="3 4">
    <name type="scientific">Pseudonocardia nematodicida</name>
    <dbReference type="NCBI Taxonomy" id="1206997"/>
    <lineage>
        <taxon>Bacteria</taxon>
        <taxon>Bacillati</taxon>
        <taxon>Actinomycetota</taxon>
        <taxon>Actinomycetes</taxon>
        <taxon>Pseudonocardiales</taxon>
        <taxon>Pseudonocardiaceae</taxon>
        <taxon>Pseudonocardia</taxon>
    </lineage>
</organism>
<sequence>MNRDRALWWTIGALHLVAAAGALFVGVPVATPVALALVGCAALGLGAVQRERPAKPAVASRSSGAPKARRTLGALRGTGHAPDRERS</sequence>
<dbReference type="EMBL" id="JBEDNQ010000016">
    <property type="protein sequence ID" value="MEQ3554684.1"/>
    <property type="molecule type" value="Genomic_DNA"/>
</dbReference>
<evidence type="ECO:0000256" key="2">
    <source>
        <dbReference type="SAM" id="Phobius"/>
    </source>
</evidence>
<name>A0ABV1KJP3_9PSEU</name>
<keyword evidence="2" id="KW-0472">Membrane</keyword>
<keyword evidence="2" id="KW-1133">Transmembrane helix</keyword>
<proteinExistence type="predicted"/>
<protein>
    <submittedName>
        <fullName evidence="3">Uncharacterized protein</fullName>
    </submittedName>
</protein>